<evidence type="ECO:0000256" key="6">
    <source>
        <dbReference type="ARBA" id="ARBA00022898"/>
    </source>
</evidence>
<dbReference type="InterPro" id="IPR015422">
    <property type="entry name" value="PyrdxlP-dep_Trfase_small"/>
</dbReference>
<evidence type="ECO:0000256" key="10">
    <source>
        <dbReference type="RuleBase" id="RU004504"/>
    </source>
</evidence>
<protein>
    <recommendedName>
        <fullName evidence="3">cysteine desulfurase</fullName>
        <ecNumber evidence="3">2.8.1.7</ecNumber>
    </recommendedName>
</protein>
<evidence type="ECO:0000313" key="13">
    <source>
        <dbReference type="Proteomes" id="UP001216390"/>
    </source>
</evidence>
<feature type="domain" description="Aminotransferase class V" evidence="11">
    <location>
        <begin position="8"/>
        <end position="367"/>
    </location>
</feature>
<dbReference type="PANTHER" id="PTHR11601:SF34">
    <property type="entry name" value="CYSTEINE DESULFURASE"/>
    <property type="match status" value="1"/>
</dbReference>
<evidence type="ECO:0000256" key="1">
    <source>
        <dbReference type="ARBA" id="ARBA00001933"/>
    </source>
</evidence>
<keyword evidence="8" id="KW-0411">Iron-sulfur</keyword>
<dbReference type="RefSeq" id="WP_272735767.1">
    <property type="nucleotide sequence ID" value="NZ_CP116942.1"/>
</dbReference>
<reference evidence="12" key="1">
    <citation type="submission" date="2023-01" db="EMBL/GenBank/DDBJ databases">
        <title>The diversity of Class Acidimicrobiia in South China Sea sediment environments and the proposal of Iamia marina sp. nov., a novel species of the genus Iamia.</title>
        <authorList>
            <person name="He Y."/>
            <person name="Tian X."/>
        </authorList>
    </citation>
    <scope>NUCLEOTIDE SEQUENCE</scope>
    <source>
        <strain evidence="12">DSM 19957</strain>
    </source>
</reference>
<keyword evidence="6" id="KW-0663">Pyridoxal phosphate</keyword>
<dbReference type="InterPro" id="IPR015421">
    <property type="entry name" value="PyrdxlP-dep_Trfase_major"/>
</dbReference>
<name>A0AAE9Y868_9ACTN</name>
<dbReference type="InterPro" id="IPR000192">
    <property type="entry name" value="Aminotrans_V_dom"/>
</dbReference>
<keyword evidence="13" id="KW-1185">Reference proteome</keyword>
<evidence type="ECO:0000256" key="5">
    <source>
        <dbReference type="ARBA" id="ARBA00022723"/>
    </source>
</evidence>
<dbReference type="Proteomes" id="UP001216390">
    <property type="component" value="Chromosome"/>
</dbReference>
<evidence type="ECO:0000256" key="8">
    <source>
        <dbReference type="ARBA" id="ARBA00023014"/>
    </source>
</evidence>
<evidence type="ECO:0000256" key="7">
    <source>
        <dbReference type="ARBA" id="ARBA00023004"/>
    </source>
</evidence>
<evidence type="ECO:0000256" key="2">
    <source>
        <dbReference type="ARBA" id="ARBA00006490"/>
    </source>
</evidence>
<sequence length="390" mass="40452">MPQSTDLIYLDHQATTPVDPIVLDAMLPFFSGDFGNASSHHLAGRRAALAVDDARDSVGALIDGRPSGVVFTSGATEANNLVLQGAAGYEVGRPNVVVCRTEHLSVLDTVAAMAKSGTELTLVDVDTDGRINLDDLRAKVTTRTALVSVMLANNEIGTVAPVAEIADIAHASGALFHCDATQGVGRLPISVRASEIDFLTLSAHKLYGPKGVGAVHVSRRGQAVIEPIIHGGGHERGLRSGTLNVPGVVGLGRACEVAGSVLGVEEPELERLAGRLHAGVMGVGDVILNGPISDRLPGNRSYCFGGVDGEDLLLRMPQLAASTGSACSSASPAPSHVLLAIGRSYDEALSALRFGVGRFTTEQEIDRAVILVTDAVRAARSESLPARNAS</sequence>
<comment type="similarity">
    <text evidence="2">Belongs to the class-V pyridoxal-phosphate-dependent aminotransferase family. NifS/IscS subfamily.</text>
</comment>
<comment type="catalytic activity">
    <reaction evidence="9">
        <text>(sulfur carrier)-H + L-cysteine = (sulfur carrier)-SH + L-alanine</text>
        <dbReference type="Rhea" id="RHEA:43892"/>
        <dbReference type="Rhea" id="RHEA-COMP:14737"/>
        <dbReference type="Rhea" id="RHEA-COMP:14739"/>
        <dbReference type="ChEBI" id="CHEBI:29917"/>
        <dbReference type="ChEBI" id="CHEBI:35235"/>
        <dbReference type="ChEBI" id="CHEBI:57972"/>
        <dbReference type="ChEBI" id="CHEBI:64428"/>
        <dbReference type="EC" id="2.8.1.7"/>
    </reaction>
</comment>
<evidence type="ECO:0000313" key="12">
    <source>
        <dbReference type="EMBL" id="WCO66243.1"/>
    </source>
</evidence>
<keyword evidence="5" id="KW-0479">Metal-binding</keyword>
<dbReference type="PIRSF" id="PIRSF005572">
    <property type="entry name" value="NifS"/>
    <property type="match status" value="1"/>
</dbReference>
<accession>A0AAE9Y868</accession>
<dbReference type="GO" id="GO:0031071">
    <property type="term" value="F:cysteine desulfurase activity"/>
    <property type="evidence" value="ECO:0007669"/>
    <property type="project" value="UniProtKB-EC"/>
</dbReference>
<dbReference type="SUPFAM" id="SSF53383">
    <property type="entry name" value="PLP-dependent transferases"/>
    <property type="match status" value="1"/>
</dbReference>
<dbReference type="Gene3D" id="3.90.1150.10">
    <property type="entry name" value="Aspartate Aminotransferase, domain 1"/>
    <property type="match status" value="1"/>
</dbReference>
<dbReference type="InterPro" id="IPR015424">
    <property type="entry name" value="PyrdxlP-dep_Trfase"/>
</dbReference>
<evidence type="ECO:0000259" key="11">
    <source>
        <dbReference type="Pfam" id="PF00266"/>
    </source>
</evidence>
<dbReference type="InterPro" id="IPR018247">
    <property type="entry name" value="EF_Hand_1_Ca_BS"/>
</dbReference>
<dbReference type="InterPro" id="IPR020578">
    <property type="entry name" value="Aminotrans_V_PyrdxlP_BS"/>
</dbReference>
<evidence type="ECO:0000256" key="3">
    <source>
        <dbReference type="ARBA" id="ARBA00012239"/>
    </source>
</evidence>
<evidence type="ECO:0000256" key="4">
    <source>
        <dbReference type="ARBA" id="ARBA00022679"/>
    </source>
</evidence>
<dbReference type="EC" id="2.8.1.7" evidence="3"/>
<keyword evidence="4" id="KW-0808">Transferase</keyword>
<dbReference type="EMBL" id="CP116942">
    <property type="protein sequence ID" value="WCO66243.1"/>
    <property type="molecule type" value="Genomic_DNA"/>
</dbReference>
<dbReference type="Pfam" id="PF00266">
    <property type="entry name" value="Aminotran_5"/>
    <property type="match status" value="1"/>
</dbReference>
<gene>
    <name evidence="12" type="ORF">PO878_17210</name>
</gene>
<dbReference type="Gene3D" id="3.40.640.10">
    <property type="entry name" value="Type I PLP-dependent aspartate aminotransferase-like (Major domain)"/>
    <property type="match status" value="1"/>
</dbReference>
<dbReference type="PROSITE" id="PS00018">
    <property type="entry name" value="EF_HAND_1"/>
    <property type="match status" value="1"/>
</dbReference>
<keyword evidence="7" id="KW-0408">Iron</keyword>
<dbReference type="GO" id="GO:0046872">
    <property type="term" value="F:metal ion binding"/>
    <property type="evidence" value="ECO:0007669"/>
    <property type="project" value="UniProtKB-KW"/>
</dbReference>
<dbReference type="InterPro" id="IPR016454">
    <property type="entry name" value="Cysteine_dSase"/>
</dbReference>
<dbReference type="GO" id="GO:0051536">
    <property type="term" value="F:iron-sulfur cluster binding"/>
    <property type="evidence" value="ECO:0007669"/>
    <property type="project" value="UniProtKB-KW"/>
</dbReference>
<evidence type="ECO:0000256" key="9">
    <source>
        <dbReference type="ARBA" id="ARBA00050776"/>
    </source>
</evidence>
<dbReference type="KEGG" id="ima:PO878_17210"/>
<dbReference type="PROSITE" id="PS00595">
    <property type="entry name" value="AA_TRANSFER_CLASS_5"/>
    <property type="match status" value="1"/>
</dbReference>
<comment type="cofactor">
    <cofactor evidence="1 10">
        <name>pyridoxal 5'-phosphate</name>
        <dbReference type="ChEBI" id="CHEBI:597326"/>
    </cofactor>
</comment>
<dbReference type="PANTHER" id="PTHR11601">
    <property type="entry name" value="CYSTEINE DESULFURYLASE FAMILY MEMBER"/>
    <property type="match status" value="1"/>
</dbReference>
<dbReference type="AlphaFoldDB" id="A0AAE9Y868"/>
<proteinExistence type="inferred from homology"/>
<dbReference type="FunFam" id="3.40.640.10:FF:000084">
    <property type="entry name" value="IscS-like cysteine desulfurase"/>
    <property type="match status" value="1"/>
</dbReference>
<organism evidence="12 13">
    <name type="scientific">Iamia majanohamensis</name>
    <dbReference type="NCBI Taxonomy" id="467976"/>
    <lineage>
        <taxon>Bacteria</taxon>
        <taxon>Bacillati</taxon>
        <taxon>Actinomycetota</taxon>
        <taxon>Acidimicrobiia</taxon>
        <taxon>Acidimicrobiales</taxon>
        <taxon>Iamiaceae</taxon>
        <taxon>Iamia</taxon>
    </lineage>
</organism>